<evidence type="ECO:0008006" key="3">
    <source>
        <dbReference type="Google" id="ProtNLM"/>
    </source>
</evidence>
<dbReference type="Pfam" id="PF08843">
    <property type="entry name" value="AbiEii"/>
    <property type="match status" value="1"/>
</dbReference>
<name>A0A554LL08_9BACT</name>
<dbReference type="AlphaFoldDB" id="A0A554LL08"/>
<proteinExistence type="predicted"/>
<protein>
    <recommendedName>
        <fullName evidence="3">Nucleotidyl transferase AbiEii toxin, Type IV TA system</fullName>
    </recommendedName>
</protein>
<organism evidence="1 2">
    <name type="scientific">Candidatus Berkelbacteria bacterium Licking1014_7</name>
    <dbReference type="NCBI Taxonomy" id="2017147"/>
    <lineage>
        <taxon>Bacteria</taxon>
        <taxon>Candidatus Berkelbacteria</taxon>
    </lineage>
</organism>
<evidence type="ECO:0000313" key="1">
    <source>
        <dbReference type="EMBL" id="TSC93504.1"/>
    </source>
</evidence>
<dbReference type="Proteomes" id="UP000315689">
    <property type="component" value="Unassembled WGS sequence"/>
</dbReference>
<gene>
    <name evidence="1" type="ORF">CEN89_41</name>
</gene>
<sequence>MLTKPQKLALKIIFDSNLAKISAWGGGTALSEVYLHHRRSSDIDIILSQMPPLSDLTLLVKQIKSALRAGKVISYSKMNRFQYVFISAKTQLKLEFVFYPFVKLSRIKRWGNVRVESLFDMAASKTLASYQRHEPKDTVDMYFLLKDKFPLAKLVKGVEKKFGETIDAAHLLAKLTDNLEKCLAIKPLLYKKFDKKTVEKFFQQEFNQLKF</sequence>
<dbReference type="InterPro" id="IPR014942">
    <property type="entry name" value="AbiEii"/>
</dbReference>
<evidence type="ECO:0000313" key="2">
    <source>
        <dbReference type="Proteomes" id="UP000315689"/>
    </source>
</evidence>
<dbReference type="EMBL" id="VMGK01000001">
    <property type="protein sequence ID" value="TSC93504.1"/>
    <property type="molecule type" value="Genomic_DNA"/>
</dbReference>
<reference evidence="1 2" key="1">
    <citation type="submission" date="2017-07" db="EMBL/GenBank/DDBJ databases">
        <title>Mechanisms for carbon and nitrogen cycling indicate functional differentiation within the Candidate Phyla Radiation.</title>
        <authorList>
            <person name="Danczak R.E."/>
            <person name="Johnston M.D."/>
            <person name="Kenah C."/>
            <person name="Slattery M."/>
            <person name="Wrighton K.C."/>
            <person name="Wilkins M.J."/>
        </authorList>
    </citation>
    <scope>NUCLEOTIDE SEQUENCE [LARGE SCALE GENOMIC DNA]</scope>
    <source>
        <strain evidence="1">Licking1014_7</strain>
    </source>
</reference>
<accession>A0A554LL08</accession>
<comment type="caution">
    <text evidence="1">The sequence shown here is derived from an EMBL/GenBank/DDBJ whole genome shotgun (WGS) entry which is preliminary data.</text>
</comment>